<dbReference type="GO" id="GO:0003841">
    <property type="term" value="F:1-acylglycerol-3-phosphate O-acyltransferase activity"/>
    <property type="evidence" value="ECO:0007669"/>
    <property type="project" value="UniProtKB-UniRule"/>
</dbReference>
<evidence type="ECO:0000313" key="7">
    <source>
        <dbReference type="Proteomes" id="UP000317863"/>
    </source>
</evidence>
<dbReference type="Pfam" id="PF01553">
    <property type="entry name" value="Acyltransferase"/>
    <property type="match status" value="1"/>
</dbReference>
<comment type="catalytic activity">
    <reaction evidence="4">
        <text>a 1-acyl-sn-glycero-3-phosphate + an acyl-CoA = a 1,2-diacyl-sn-glycero-3-phosphate + CoA</text>
        <dbReference type="Rhea" id="RHEA:19709"/>
        <dbReference type="ChEBI" id="CHEBI:57287"/>
        <dbReference type="ChEBI" id="CHEBI:57970"/>
        <dbReference type="ChEBI" id="CHEBI:58342"/>
        <dbReference type="ChEBI" id="CHEBI:58608"/>
        <dbReference type="EC" id="2.3.1.51"/>
    </reaction>
</comment>
<organism evidence="6 7">
    <name type="scientific">Peptacetobacter hominis</name>
    <dbReference type="NCBI Taxonomy" id="2743610"/>
    <lineage>
        <taxon>Bacteria</taxon>
        <taxon>Bacillati</taxon>
        <taxon>Bacillota</taxon>
        <taxon>Clostridia</taxon>
        <taxon>Peptostreptococcales</taxon>
        <taxon>Peptostreptococcaceae</taxon>
        <taxon>Peptacetobacter</taxon>
    </lineage>
</organism>
<dbReference type="OrthoDB" id="9803035at2"/>
<protein>
    <recommendedName>
        <fullName evidence="4">1-acyl-sn-glycerol-3-phosphate acyltransferase</fullName>
        <ecNumber evidence="4">2.3.1.51</ecNumber>
    </recommendedName>
</protein>
<evidence type="ECO:0000256" key="2">
    <source>
        <dbReference type="ARBA" id="ARBA00022679"/>
    </source>
</evidence>
<dbReference type="InterPro" id="IPR004552">
    <property type="entry name" value="AGP_acyltrans"/>
</dbReference>
<evidence type="ECO:0000313" key="6">
    <source>
        <dbReference type="EMBL" id="TQQ85294.1"/>
    </source>
</evidence>
<dbReference type="GO" id="GO:0016020">
    <property type="term" value="C:membrane"/>
    <property type="evidence" value="ECO:0007669"/>
    <property type="project" value="InterPro"/>
</dbReference>
<evidence type="ECO:0000256" key="3">
    <source>
        <dbReference type="ARBA" id="ARBA00023315"/>
    </source>
</evidence>
<evidence type="ECO:0000256" key="1">
    <source>
        <dbReference type="ARBA" id="ARBA00008655"/>
    </source>
</evidence>
<dbReference type="CDD" id="cd07989">
    <property type="entry name" value="LPLAT_AGPAT-like"/>
    <property type="match status" value="1"/>
</dbReference>
<name>A0A544QX68_9FIRM</name>
<dbReference type="AlphaFoldDB" id="A0A544QX68"/>
<dbReference type="SUPFAM" id="SSF69593">
    <property type="entry name" value="Glycerol-3-phosphate (1)-acyltransferase"/>
    <property type="match status" value="1"/>
</dbReference>
<keyword evidence="4" id="KW-0444">Lipid biosynthesis</keyword>
<dbReference type="PANTHER" id="PTHR10434:SF40">
    <property type="entry name" value="1-ACYL-SN-GLYCEROL-3-PHOSPHATE ACYLTRANSFERASE"/>
    <property type="match status" value="1"/>
</dbReference>
<feature type="domain" description="Phospholipid/glycerol acyltransferase" evidence="5">
    <location>
        <begin position="35"/>
        <end position="148"/>
    </location>
</feature>
<dbReference type="GO" id="GO:0006654">
    <property type="term" value="P:phosphatidic acid biosynthetic process"/>
    <property type="evidence" value="ECO:0007669"/>
    <property type="project" value="TreeGrafter"/>
</dbReference>
<keyword evidence="2 4" id="KW-0808">Transferase</keyword>
<dbReference type="EC" id="2.3.1.51" evidence="4"/>
<comment type="caution">
    <text evidence="6">The sequence shown here is derived from an EMBL/GenBank/DDBJ whole genome shotgun (WGS) entry which is preliminary data.</text>
</comment>
<dbReference type="EMBL" id="SGJB01000003">
    <property type="protein sequence ID" value="TQQ85294.1"/>
    <property type="molecule type" value="Genomic_DNA"/>
</dbReference>
<keyword evidence="4" id="KW-0443">Lipid metabolism</keyword>
<keyword evidence="4" id="KW-0594">Phospholipid biosynthesis</keyword>
<keyword evidence="3 4" id="KW-0012">Acyltransferase</keyword>
<gene>
    <name evidence="6" type="ORF">EXD82_02545</name>
</gene>
<evidence type="ECO:0000259" key="5">
    <source>
        <dbReference type="SMART" id="SM00563"/>
    </source>
</evidence>
<comment type="domain">
    <text evidence="4">The HXXXXD motif is essential for acyltransferase activity and may constitute the binding site for the phosphate moiety of the glycerol-3-phosphate.</text>
</comment>
<dbReference type="InterPro" id="IPR002123">
    <property type="entry name" value="Plipid/glycerol_acylTrfase"/>
</dbReference>
<dbReference type="RefSeq" id="WP_142535346.1">
    <property type="nucleotide sequence ID" value="NZ_SGJB01000003.1"/>
</dbReference>
<dbReference type="Proteomes" id="UP000317863">
    <property type="component" value="Unassembled WGS sequence"/>
</dbReference>
<dbReference type="SMART" id="SM00563">
    <property type="entry name" value="PlsC"/>
    <property type="match status" value="1"/>
</dbReference>
<evidence type="ECO:0000256" key="4">
    <source>
        <dbReference type="RuleBase" id="RU361267"/>
    </source>
</evidence>
<proteinExistence type="inferred from homology"/>
<comment type="similarity">
    <text evidence="1 4">Belongs to the 1-acyl-sn-glycerol-3-phosphate acyltransferase family.</text>
</comment>
<dbReference type="PANTHER" id="PTHR10434">
    <property type="entry name" value="1-ACYL-SN-GLYCEROL-3-PHOSPHATE ACYLTRANSFERASE"/>
    <property type="match status" value="1"/>
</dbReference>
<keyword evidence="4" id="KW-1208">Phospholipid metabolism</keyword>
<dbReference type="NCBIfam" id="TIGR00530">
    <property type="entry name" value="AGP_acyltrn"/>
    <property type="match status" value="1"/>
</dbReference>
<reference evidence="6 7" key="1">
    <citation type="submission" date="2019-02" db="EMBL/GenBank/DDBJ databases">
        <title>Peptostreptococcaceae bacterium ZHW00191 nov., a new bacterium isolated from the human gut.</title>
        <authorList>
            <person name="Zhou H.-W."/>
            <person name="Chen X.-J."/>
        </authorList>
    </citation>
    <scope>NUCLEOTIDE SEQUENCE [LARGE SCALE GENOMIC DNA]</scope>
    <source>
        <strain evidence="6 7">ZHW00191</strain>
    </source>
</reference>
<keyword evidence="7" id="KW-1185">Reference proteome</keyword>
<sequence length="211" mass="23743">MKFYNFVMGLFRIFCNLFFRYEVSGTENIPDTGNIVIAANHKANIDPVFVAAAIRNRKVAAVAKKELFDIKPLGYVLKKLNVIPIDRDNPGISTIKSILKLIKEGYAVGLFPEGTRVRGYKFGEGKAGVAMFATKGKASVIPVSVISTYKIFSRVKVYFGEPIPMDQYFKSKLTNDDYERISNDIMKVIVKNYCEHSDGIIDPGKVEYDFE</sequence>
<accession>A0A544QX68</accession>